<dbReference type="RefSeq" id="WP_205118508.1">
    <property type="nucleotide sequence ID" value="NZ_JAFBCM010000001.1"/>
</dbReference>
<gene>
    <name evidence="1" type="ORF">ACFOUW_11410</name>
</gene>
<comment type="caution">
    <text evidence="1">The sequence shown here is derived from an EMBL/GenBank/DDBJ whole genome shotgun (WGS) entry which is preliminary data.</text>
</comment>
<accession>A0ABV7Y8I9</accession>
<protein>
    <submittedName>
        <fullName evidence="1">Uncharacterized protein</fullName>
    </submittedName>
</protein>
<reference evidence="2" key="1">
    <citation type="journal article" date="2019" name="Int. J. Syst. Evol. Microbiol.">
        <title>The Global Catalogue of Microorganisms (GCM) 10K type strain sequencing project: providing services to taxonomists for standard genome sequencing and annotation.</title>
        <authorList>
            <consortium name="The Broad Institute Genomics Platform"/>
            <consortium name="The Broad Institute Genome Sequencing Center for Infectious Disease"/>
            <person name="Wu L."/>
            <person name="Ma J."/>
        </authorList>
    </citation>
    <scope>NUCLEOTIDE SEQUENCE [LARGE SCALE GENOMIC DNA]</scope>
    <source>
        <strain evidence="2">CGMCC 4.7241</strain>
    </source>
</reference>
<evidence type="ECO:0000313" key="1">
    <source>
        <dbReference type="EMBL" id="MFC3761447.1"/>
    </source>
</evidence>
<organism evidence="1 2">
    <name type="scientific">Tenggerimyces flavus</name>
    <dbReference type="NCBI Taxonomy" id="1708749"/>
    <lineage>
        <taxon>Bacteria</taxon>
        <taxon>Bacillati</taxon>
        <taxon>Actinomycetota</taxon>
        <taxon>Actinomycetes</taxon>
        <taxon>Propionibacteriales</taxon>
        <taxon>Nocardioidaceae</taxon>
        <taxon>Tenggerimyces</taxon>
    </lineage>
</organism>
<dbReference type="Proteomes" id="UP001595699">
    <property type="component" value="Unassembled WGS sequence"/>
</dbReference>
<proteinExistence type="predicted"/>
<sequence>MHIDALAADRLVQKLREFSRSGLDEDERALFAVLLAPGIAQAYARDDVSGYSVTEWDPRTFPESLATALRDSGVMVVGLDD</sequence>
<evidence type="ECO:0000313" key="2">
    <source>
        <dbReference type="Proteomes" id="UP001595699"/>
    </source>
</evidence>
<dbReference type="EMBL" id="JBHRZH010000008">
    <property type="protein sequence ID" value="MFC3761447.1"/>
    <property type="molecule type" value="Genomic_DNA"/>
</dbReference>
<keyword evidence="2" id="KW-1185">Reference proteome</keyword>
<name>A0ABV7Y8I9_9ACTN</name>